<dbReference type="PANTHER" id="PTHR11571:SF150">
    <property type="entry name" value="GLUTATHIONE S-TRANSFERASE"/>
    <property type="match status" value="1"/>
</dbReference>
<dbReference type="PROSITE" id="PS50405">
    <property type="entry name" value="GST_CTER"/>
    <property type="match status" value="1"/>
</dbReference>
<dbReference type="SUPFAM" id="SSF52833">
    <property type="entry name" value="Thioredoxin-like"/>
    <property type="match status" value="1"/>
</dbReference>
<dbReference type="KEGG" id="mbr:MONBRDRAFT_30172"/>
<dbReference type="InterPro" id="IPR050213">
    <property type="entry name" value="GST_superfamily"/>
</dbReference>
<gene>
    <name evidence="3" type="ORF">MONBRDRAFT_30172</name>
</gene>
<dbReference type="RefSeq" id="XP_001750694.1">
    <property type="nucleotide sequence ID" value="XM_001750642.1"/>
</dbReference>
<dbReference type="Gene3D" id="1.20.1050.10">
    <property type="match status" value="1"/>
</dbReference>
<dbReference type="GO" id="GO:0006749">
    <property type="term" value="P:glutathione metabolic process"/>
    <property type="evidence" value="ECO:0000318"/>
    <property type="project" value="GO_Central"/>
</dbReference>
<dbReference type="PANTHER" id="PTHR11571">
    <property type="entry name" value="GLUTATHIONE S-TRANSFERASE"/>
    <property type="match status" value="1"/>
</dbReference>
<proteinExistence type="predicted"/>
<dbReference type="InterPro" id="IPR010987">
    <property type="entry name" value="Glutathione-S-Trfase_C-like"/>
</dbReference>
<protein>
    <recommendedName>
        <fullName evidence="5">GST C-terminal domain-containing protein</fullName>
    </recommendedName>
</protein>
<accession>A9VD76</accession>
<dbReference type="AlphaFoldDB" id="A9VD76"/>
<sequence length="279" mass="30877">MAKLYYHAGQRGEAEAIRMMFVEANLPVDDVAVTDADLAALDGEGKLLFGDLPVLEVDGMRLPKRHGAHFAVHIFFISEAAILEYIASKADAKSGGKDNRFLGSNENERSTARSLCSAANDLRRELMRLLKNRNSDAEKAFKKDTLPLYFGSFDKMAVASNDEDKGLGDGVHFTFGDLAVFEVVNAITHYMQVSIIRPYPNLKEWHDKAIRRPALEKHIHARPEATWSRIGKTKQAIDQAMMARIASTTFSISVVSLSLSLSLSLIEQCQAPLATQILL</sequence>
<feature type="domain" description="GST N-terminal" evidence="1">
    <location>
        <begin position="1"/>
        <end position="94"/>
    </location>
</feature>
<dbReference type="InParanoid" id="A9VD76"/>
<feature type="domain" description="GST C-terminal" evidence="2">
    <location>
        <begin position="105"/>
        <end position="227"/>
    </location>
</feature>
<dbReference type="OMA" id="IRPYPNL"/>
<dbReference type="GeneID" id="5895959"/>
<name>A9VD76_MONBE</name>
<dbReference type="PROSITE" id="PS50404">
    <property type="entry name" value="GST_NTER"/>
    <property type="match status" value="1"/>
</dbReference>
<dbReference type="STRING" id="81824.A9VD76"/>
<evidence type="ECO:0008006" key="5">
    <source>
        <dbReference type="Google" id="ProtNLM"/>
    </source>
</evidence>
<dbReference type="Proteomes" id="UP000001357">
    <property type="component" value="Unassembled WGS sequence"/>
</dbReference>
<organism evidence="3 4">
    <name type="scientific">Monosiga brevicollis</name>
    <name type="common">Choanoflagellate</name>
    <dbReference type="NCBI Taxonomy" id="81824"/>
    <lineage>
        <taxon>Eukaryota</taxon>
        <taxon>Choanoflagellata</taxon>
        <taxon>Craspedida</taxon>
        <taxon>Salpingoecidae</taxon>
        <taxon>Monosiga</taxon>
    </lineage>
</organism>
<dbReference type="GO" id="GO:0004364">
    <property type="term" value="F:glutathione transferase activity"/>
    <property type="evidence" value="ECO:0000318"/>
    <property type="project" value="GO_Central"/>
</dbReference>
<reference evidence="3 4" key="1">
    <citation type="journal article" date="2008" name="Nature">
        <title>The genome of the choanoflagellate Monosiga brevicollis and the origin of metazoans.</title>
        <authorList>
            <consortium name="JGI Sequencing"/>
            <person name="King N."/>
            <person name="Westbrook M.J."/>
            <person name="Young S.L."/>
            <person name="Kuo A."/>
            <person name="Abedin M."/>
            <person name="Chapman J."/>
            <person name="Fairclough S."/>
            <person name="Hellsten U."/>
            <person name="Isogai Y."/>
            <person name="Letunic I."/>
            <person name="Marr M."/>
            <person name="Pincus D."/>
            <person name="Putnam N."/>
            <person name="Rokas A."/>
            <person name="Wright K.J."/>
            <person name="Zuzow R."/>
            <person name="Dirks W."/>
            <person name="Good M."/>
            <person name="Goodstein D."/>
            <person name="Lemons D."/>
            <person name="Li W."/>
            <person name="Lyons J.B."/>
            <person name="Morris A."/>
            <person name="Nichols S."/>
            <person name="Richter D.J."/>
            <person name="Salamov A."/>
            <person name="Bork P."/>
            <person name="Lim W.A."/>
            <person name="Manning G."/>
            <person name="Miller W.T."/>
            <person name="McGinnis W."/>
            <person name="Shapiro H."/>
            <person name="Tjian R."/>
            <person name="Grigoriev I.V."/>
            <person name="Rokhsar D."/>
        </authorList>
    </citation>
    <scope>NUCLEOTIDE SEQUENCE [LARGE SCALE GENOMIC DNA]</scope>
    <source>
        <strain evidence="4">MX1 / ATCC 50154</strain>
    </source>
</reference>
<dbReference type="EMBL" id="CH991586">
    <property type="protein sequence ID" value="EDQ84507.1"/>
    <property type="molecule type" value="Genomic_DNA"/>
</dbReference>
<dbReference type="CDD" id="cd03039">
    <property type="entry name" value="GST_N_Sigma_like"/>
    <property type="match status" value="1"/>
</dbReference>
<evidence type="ECO:0000313" key="3">
    <source>
        <dbReference type="EMBL" id="EDQ84507.1"/>
    </source>
</evidence>
<dbReference type="SUPFAM" id="SSF47616">
    <property type="entry name" value="GST C-terminal domain-like"/>
    <property type="match status" value="1"/>
</dbReference>
<dbReference type="InterPro" id="IPR036249">
    <property type="entry name" value="Thioredoxin-like_sf"/>
</dbReference>
<dbReference type="Pfam" id="PF14497">
    <property type="entry name" value="GST_C_3"/>
    <property type="match status" value="1"/>
</dbReference>
<dbReference type="Gene3D" id="3.40.30.10">
    <property type="entry name" value="Glutaredoxin"/>
    <property type="match status" value="1"/>
</dbReference>
<dbReference type="InterPro" id="IPR036282">
    <property type="entry name" value="Glutathione-S-Trfase_C_sf"/>
</dbReference>
<dbReference type="InterPro" id="IPR004045">
    <property type="entry name" value="Glutathione_S-Trfase_N"/>
</dbReference>
<dbReference type="FunCoup" id="A9VD76">
    <property type="interactions" value="420"/>
</dbReference>
<dbReference type="FunFam" id="1.20.1050.10:FF:000122">
    <property type="entry name" value="Predicted protein"/>
    <property type="match status" value="1"/>
</dbReference>
<dbReference type="eggNOG" id="KOG1695">
    <property type="taxonomic scope" value="Eukaryota"/>
</dbReference>
<dbReference type="InterPro" id="IPR004046">
    <property type="entry name" value="GST_C"/>
</dbReference>
<evidence type="ECO:0000259" key="2">
    <source>
        <dbReference type="PROSITE" id="PS50405"/>
    </source>
</evidence>
<keyword evidence="4" id="KW-1185">Reference proteome</keyword>
<evidence type="ECO:0000313" key="4">
    <source>
        <dbReference type="Proteomes" id="UP000001357"/>
    </source>
</evidence>
<evidence type="ECO:0000259" key="1">
    <source>
        <dbReference type="PROSITE" id="PS50404"/>
    </source>
</evidence>